<dbReference type="EMBL" id="JAROCG010000001">
    <property type="protein sequence ID" value="MDN4611462.1"/>
    <property type="molecule type" value="Genomic_DNA"/>
</dbReference>
<protein>
    <submittedName>
        <fullName evidence="2">Uncharacterized protein</fullName>
    </submittedName>
</protein>
<evidence type="ECO:0000256" key="1">
    <source>
        <dbReference type="SAM" id="MobiDB-lite"/>
    </source>
</evidence>
<evidence type="ECO:0000313" key="3">
    <source>
        <dbReference type="Proteomes" id="UP001174209"/>
    </source>
</evidence>
<accession>A0ABT8K4G4</accession>
<name>A0ABT8K4G4_9MICC</name>
<evidence type="ECO:0000313" key="2">
    <source>
        <dbReference type="EMBL" id="MDN4611462.1"/>
    </source>
</evidence>
<comment type="caution">
    <text evidence="2">The sequence shown here is derived from an EMBL/GenBank/DDBJ whole genome shotgun (WGS) entry which is preliminary data.</text>
</comment>
<keyword evidence="3" id="KW-1185">Reference proteome</keyword>
<proteinExistence type="predicted"/>
<gene>
    <name evidence="2" type="ORF">P5G52_11375</name>
</gene>
<feature type="region of interest" description="Disordered" evidence="1">
    <location>
        <begin position="1"/>
        <end position="51"/>
    </location>
</feature>
<feature type="compositionally biased region" description="Basic and acidic residues" evidence="1">
    <location>
        <begin position="1"/>
        <end position="18"/>
    </location>
</feature>
<dbReference type="RefSeq" id="WP_301227448.1">
    <property type="nucleotide sequence ID" value="NZ_JAROCG010000001.1"/>
</dbReference>
<organism evidence="2 3">
    <name type="scientific">Arthrobacter burdickii</name>
    <dbReference type="NCBI Taxonomy" id="3035920"/>
    <lineage>
        <taxon>Bacteria</taxon>
        <taxon>Bacillati</taxon>
        <taxon>Actinomycetota</taxon>
        <taxon>Actinomycetes</taxon>
        <taxon>Micrococcales</taxon>
        <taxon>Micrococcaceae</taxon>
        <taxon>Arthrobacter</taxon>
    </lineage>
</organism>
<sequence length="81" mass="9452">MFNKDIYRKNREAGKRGQGEYPNPIVAIDSNPPTSLRGLGQRRKRKDRTLTSPAHGRLFSVRNLIHQQWLKRLKRREAAEA</sequence>
<reference evidence="2" key="1">
    <citation type="submission" date="2023-06" db="EMBL/GenBank/DDBJ databases">
        <title>MT1 and MT2 Draft Genomes of Novel Species.</title>
        <authorList>
            <person name="Venkateswaran K."/>
        </authorList>
    </citation>
    <scope>NUCLEOTIDE SEQUENCE</scope>
    <source>
        <strain evidence="2">IIF3SC-B10</strain>
    </source>
</reference>
<dbReference type="Proteomes" id="UP001174209">
    <property type="component" value="Unassembled WGS sequence"/>
</dbReference>